<feature type="transmembrane region" description="Helical" evidence="1">
    <location>
        <begin position="25"/>
        <end position="47"/>
    </location>
</feature>
<evidence type="ECO:0000313" key="2">
    <source>
        <dbReference type="EMBL" id="MEY9315950.1"/>
    </source>
</evidence>
<accession>A0ABV4EXT6</accession>
<keyword evidence="3" id="KW-1185">Reference proteome</keyword>
<dbReference type="Proteomes" id="UP001565471">
    <property type="component" value="Unassembled WGS sequence"/>
</dbReference>
<protein>
    <submittedName>
        <fullName evidence="2">Uncharacterized protein</fullName>
    </submittedName>
</protein>
<proteinExistence type="predicted"/>
<dbReference type="RefSeq" id="WP_016842212.1">
    <property type="nucleotide sequence ID" value="NZ_CP126026.1"/>
</dbReference>
<comment type="caution">
    <text evidence="2">The sequence shown here is derived from an EMBL/GenBank/DDBJ whole genome shotgun (WGS) entry which is preliminary data.</text>
</comment>
<reference evidence="2 3" key="1">
    <citation type="submission" date="2024-07" db="EMBL/GenBank/DDBJ databases">
        <title>Genomic Encyclopedia of Type Strains, Phase V (KMG-V): Genome sequencing to study the core and pangenomes of soil and plant-associated prokaryotes.</title>
        <authorList>
            <person name="Whitman W."/>
        </authorList>
    </citation>
    <scope>NUCLEOTIDE SEQUENCE [LARGE SCALE GENOMIC DNA]</scope>
    <source>
        <strain evidence="2 3">USDA 415</strain>
    </source>
</reference>
<evidence type="ECO:0000256" key="1">
    <source>
        <dbReference type="SAM" id="Phobius"/>
    </source>
</evidence>
<keyword evidence="1" id="KW-1133">Transmembrane helix</keyword>
<organism evidence="2 3">
    <name type="scientific">Bradyrhizobium elkanii</name>
    <dbReference type="NCBI Taxonomy" id="29448"/>
    <lineage>
        <taxon>Bacteria</taxon>
        <taxon>Pseudomonadati</taxon>
        <taxon>Pseudomonadota</taxon>
        <taxon>Alphaproteobacteria</taxon>
        <taxon>Hyphomicrobiales</taxon>
        <taxon>Nitrobacteraceae</taxon>
        <taxon>Bradyrhizobium</taxon>
    </lineage>
</organism>
<sequence length="49" mass="5052">MPGASQPAGFRKWLRRWLAAADGDIAFTVAVVTAGMLSTAAIAFGLLSS</sequence>
<evidence type="ECO:0000313" key="3">
    <source>
        <dbReference type="Proteomes" id="UP001565471"/>
    </source>
</evidence>
<keyword evidence="1" id="KW-0812">Transmembrane</keyword>
<gene>
    <name evidence="2" type="ORF">ABIF29_002749</name>
</gene>
<dbReference type="EMBL" id="JBGBZA010000002">
    <property type="protein sequence ID" value="MEY9315950.1"/>
    <property type="molecule type" value="Genomic_DNA"/>
</dbReference>
<name>A0ABV4EXT6_BRAEL</name>
<keyword evidence="1" id="KW-0472">Membrane</keyword>